<comment type="caution">
    <text evidence="1">The sequence shown here is derived from an EMBL/GenBank/DDBJ whole genome shotgun (WGS) entry which is preliminary data.</text>
</comment>
<sequence>MRILITVKKKFNSMTILNAFQNLLMWKIKGKFCLINLLGNLEKIQAFLLLFKTAKWSRMLLISSFKFIKSIDLKILKDLKITLHYSLNRPDCIQIERSELSRMQISTTAYTLAQNVIVKVLVVKWQNDTLVPLSVNNLREILELSTQVKIKSDV</sequence>
<dbReference type="EMBL" id="RRYP01018735">
    <property type="protein sequence ID" value="TNV73512.1"/>
    <property type="molecule type" value="Genomic_DNA"/>
</dbReference>
<dbReference type="AlphaFoldDB" id="A0A8J8NEI5"/>
<reference evidence="1" key="1">
    <citation type="submission" date="2019-06" db="EMBL/GenBank/DDBJ databases">
        <authorList>
            <person name="Zheng W."/>
        </authorList>
    </citation>
    <scope>NUCLEOTIDE SEQUENCE</scope>
    <source>
        <strain evidence="1">QDHG01</strain>
    </source>
</reference>
<proteinExistence type="predicted"/>
<organism evidence="1 2">
    <name type="scientific">Halteria grandinella</name>
    <dbReference type="NCBI Taxonomy" id="5974"/>
    <lineage>
        <taxon>Eukaryota</taxon>
        <taxon>Sar</taxon>
        <taxon>Alveolata</taxon>
        <taxon>Ciliophora</taxon>
        <taxon>Intramacronucleata</taxon>
        <taxon>Spirotrichea</taxon>
        <taxon>Stichotrichia</taxon>
        <taxon>Sporadotrichida</taxon>
        <taxon>Halteriidae</taxon>
        <taxon>Halteria</taxon>
    </lineage>
</organism>
<protein>
    <submittedName>
        <fullName evidence="1">Uncharacterized protein</fullName>
    </submittedName>
</protein>
<accession>A0A8J8NEI5</accession>
<keyword evidence="2" id="KW-1185">Reference proteome</keyword>
<evidence type="ECO:0000313" key="2">
    <source>
        <dbReference type="Proteomes" id="UP000785679"/>
    </source>
</evidence>
<dbReference type="Proteomes" id="UP000785679">
    <property type="component" value="Unassembled WGS sequence"/>
</dbReference>
<gene>
    <name evidence="1" type="ORF">FGO68_gene4495</name>
</gene>
<evidence type="ECO:0000313" key="1">
    <source>
        <dbReference type="EMBL" id="TNV73512.1"/>
    </source>
</evidence>
<name>A0A8J8NEI5_HALGN</name>